<sequence>MATIEPRLIHLLNDATTPHLPTSELPPLQPISLHKTLDRLPPIEQDAGNQVDKIGPNAALSTYVSDDAVTLRGVTADSRYPATDRGPGNGSHSLRLLLGETPPPDLSSSLSKILSDGPDGAEKFPTKKRHRTIAVKDDFVQLPQPVKKQKATQQQVMPPIINGLLEPPPDAALFPPISSNSFNDAEANQLNLLREFTNINEDRGQGPSNRDSDKPAPVKARRRSGKPRKKWTETETRNLLLAVNQYGVGRWTKILEDPNFSFNDRTAGDLKDRFRTCCPDELRAKELGEADVANVQGSTKTTRRKAKSGLLSENILISTDEERPAQSSPPSPAADPAQRPKRTRAHRKKVEDLVELGIHGPFKQSHRRKGQPFTEQDDSQILEGLDIYGPAWTKIQREPRYNFAHRQPTDLRDRVRNKFPNIYQMIEKGLFQVKDPSHGNDLLEPSVNMTIENSLTKVSAASAETQLNRPSSRDEMNKWPGMMQGLELPELAPPQASGNTGEMDISRFLLDTPSTGRPRRNPPPGPQSRSSSPVNGAASYD</sequence>
<dbReference type="PANTHER" id="PTHR46734:SF1">
    <property type="entry name" value="TELOMERIC REPEAT-BINDING FACTOR 1"/>
    <property type="match status" value="1"/>
</dbReference>
<evidence type="ECO:0000313" key="6">
    <source>
        <dbReference type="Proteomes" id="UP001187682"/>
    </source>
</evidence>
<dbReference type="SUPFAM" id="SSF46689">
    <property type="entry name" value="Homeodomain-like"/>
    <property type="match status" value="2"/>
</dbReference>
<reference evidence="5" key="1">
    <citation type="submission" date="2018-03" db="EMBL/GenBank/DDBJ databases">
        <authorList>
            <person name="Guldener U."/>
        </authorList>
    </citation>
    <scope>NUCLEOTIDE SEQUENCE</scope>
</reference>
<gene>
    <name evidence="5" type="ORF">DNG_02970</name>
</gene>
<dbReference type="PANTHER" id="PTHR46734">
    <property type="entry name" value="TELOMERIC REPEAT-BINDING FACTOR 1 TERF1"/>
    <property type="match status" value="1"/>
</dbReference>
<evidence type="ECO:0000259" key="4">
    <source>
        <dbReference type="PROSITE" id="PS51294"/>
    </source>
</evidence>
<feature type="compositionally biased region" description="Polar residues" evidence="2">
    <location>
        <begin position="460"/>
        <end position="470"/>
    </location>
</feature>
<dbReference type="InterPro" id="IPR001005">
    <property type="entry name" value="SANT/Myb"/>
</dbReference>
<evidence type="ECO:0000313" key="5">
    <source>
        <dbReference type="EMBL" id="SPO00118.1"/>
    </source>
</evidence>
<accession>A0AAE8ST43</accession>
<comment type="caution">
    <text evidence="5">The sequence shown here is derived from an EMBL/GenBank/DDBJ whole genome shotgun (WGS) entry which is preliminary data.</text>
</comment>
<keyword evidence="6" id="KW-1185">Reference proteome</keyword>
<evidence type="ECO:0000259" key="3">
    <source>
        <dbReference type="PROSITE" id="PS50090"/>
    </source>
</evidence>
<feature type="compositionally biased region" description="Basic and acidic residues" evidence="2">
    <location>
        <begin position="200"/>
        <end position="216"/>
    </location>
</feature>
<name>A0AAE8ST43_9PEZI</name>
<organism evidence="5 6">
    <name type="scientific">Cephalotrichum gorgonifer</name>
    <dbReference type="NCBI Taxonomy" id="2041049"/>
    <lineage>
        <taxon>Eukaryota</taxon>
        <taxon>Fungi</taxon>
        <taxon>Dikarya</taxon>
        <taxon>Ascomycota</taxon>
        <taxon>Pezizomycotina</taxon>
        <taxon>Sordariomycetes</taxon>
        <taxon>Hypocreomycetidae</taxon>
        <taxon>Microascales</taxon>
        <taxon>Microascaceae</taxon>
        <taxon>Cephalotrichum</taxon>
    </lineage>
</organism>
<evidence type="ECO:0000256" key="2">
    <source>
        <dbReference type="SAM" id="MobiDB-lite"/>
    </source>
</evidence>
<dbReference type="InterPro" id="IPR052450">
    <property type="entry name" value="TRBD-Containing_Protein"/>
</dbReference>
<feature type="compositionally biased region" description="Low complexity" evidence="2">
    <location>
        <begin position="106"/>
        <end position="115"/>
    </location>
</feature>
<feature type="domain" description="Myb-like" evidence="3">
    <location>
        <begin position="223"/>
        <end position="276"/>
    </location>
</feature>
<feature type="region of interest" description="Disordered" evidence="2">
    <location>
        <begin position="102"/>
        <end position="124"/>
    </location>
</feature>
<dbReference type="AlphaFoldDB" id="A0AAE8ST43"/>
<dbReference type="SMART" id="SM00717">
    <property type="entry name" value="SANT"/>
    <property type="match status" value="2"/>
</dbReference>
<feature type="region of interest" description="Disordered" evidence="2">
    <location>
        <begin position="460"/>
        <end position="541"/>
    </location>
</feature>
<dbReference type="PROSITE" id="PS50090">
    <property type="entry name" value="MYB_LIKE"/>
    <property type="match status" value="1"/>
</dbReference>
<keyword evidence="1" id="KW-0539">Nucleus</keyword>
<dbReference type="EMBL" id="ONZQ02000003">
    <property type="protein sequence ID" value="SPO00118.1"/>
    <property type="molecule type" value="Genomic_DNA"/>
</dbReference>
<dbReference type="InterPro" id="IPR009057">
    <property type="entry name" value="Homeodomain-like_sf"/>
</dbReference>
<evidence type="ECO:0000256" key="1">
    <source>
        <dbReference type="ARBA" id="ARBA00023242"/>
    </source>
</evidence>
<feature type="region of interest" description="Disordered" evidence="2">
    <location>
        <begin position="199"/>
        <end position="232"/>
    </location>
</feature>
<dbReference type="CDD" id="cd11660">
    <property type="entry name" value="SANT_TRF"/>
    <property type="match status" value="2"/>
</dbReference>
<dbReference type="InterPro" id="IPR017930">
    <property type="entry name" value="Myb_dom"/>
</dbReference>
<dbReference type="Proteomes" id="UP001187682">
    <property type="component" value="Unassembled WGS sequence"/>
</dbReference>
<protein>
    <submittedName>
        <fullName evidence="5">Uncharacterized protein</fullName>
    </submittedName>
</protein>
<dbReference type="PROSITE" id="PS51294">
    <property type="entry name" value="HTH_MYB"/>
    <property type="match status" value="1"/>
</dbReference>
<dbReference type="Pfam" id="PF00249">
    <property type="entry name" value="Myb_DNA-binding"/>
    <property type="match status" value="1"/>
</dbReference>
<dbReference type="Gene3D" id="1.10.10.60">
    <property type="entry name" value="Homeodomain-like"/>
    <property type="match status" value="1"/>
</dbReference>
<proteinExistence type="predicted"/>
<feature type="compositionally biased region" description="Basic residues" evidence="2">
    <location>
        <begin position="219"/>
        <end position="229"/>
    </location>
</feature>
<feature type="domain" description="HTH myb-type" evidence="4">
    <location>
        <begin position="223"/>
        <end position="282"/>
    </location>
</feature>
<dbReference type="Gene3D" id="1.10.246.220">
    <property type="match status" value="1"/>
</dbReference>
<feature type="region of interest" description="Disordered" evidence="2">
    <location>
        <begin position="295"/>
        <end position="347"/>
    </location>
</feature>